<sequence>MSAIQIIVGSMLGGTEYVGEACEETLNELDHNVDIHLKPDLNSILENTFLAAEDLKSGQQNNNNSSNKSLWIICTSTHGAGEYPDNIKQFVSDLTNCDQDLSTVSFLTIGIGDSNYDTFCKAAKDISNLLISKGCNELAPLKTFDMSQDIDPEDLAQQWIRTNKDLL</sequence>
<dbReference type="PANTHER" id="PTHR19384">
    <property type="entry name" value="NITRIC OXIDE SYNTHASE-RELATED"/>
    <property type="match status" value="1"/>
</dbReference>
<dbReference type="RefSeq" id="WP_101344903.1">
    <property type="nucleotide sequence ID" value="NZ_PJAI02000008.1"/>
</dbReference>
<dbReference type="EMBL" id="PJAI02000008">
    <property type="protein sequence ID" value="TYK65795.1"/>
    <property type="molecule type" value="Genomic_DNA"/>
</dbReference>
<dbReference type="InterPro" id="IPR008254">
    <property type="entry name" value="Flavodoxin/NO_synth"/>
</dbReference>
<proteinExistence type="predicted"/>
<evidence type="ECO:0000256" key="1">
    <source>
        <dbReference type="ARBA" id="ARBA00022630"/>
    </source>
</evidence>
<evidence type="ECO:0000313" key="5">
    <source>
        <dbReference type="Proteomes" id="UP000815846"/>
    </source>
</evidence>
<protein>
    <submittedName>
        <fullName evidence="4">MioC protein</fullName>
    </submittedName>
</protein>
<dbReference type="SUPFAM" id="SSF52218">
    <property type="entry name" value="Flavoproteins"/>
    <property type="match status" value="1"/>
</dbReference>
<evidence type="ECO:0000256" key="2">
    <source>
        <dbReference type="ARBA" id="ARBA00022643"/>
    </source>
</evidence>
<feature type="domain" description="Flavodoxin-like" evidence="3">
    <location>
        <begin position="4"/>
        <end position="164"/>
    </location>
</feature>
<comment type="caution">
    <text evidence="4">The sequence shown here is derived from an EMBL/GenBank/DDBJ whole genome shotgun (WGS) entry which is preliminary data.</text>
</comment>
<dbReference type="PROSITE" id="PS50902">
    <property type="entry name" value="FLAVODOXIN_LIKE"/>
    <property type="match status" value="1"/>
</dbReference>
<evidence type="ECO:0000313" key="4">
    <source>
        <dbReference type="EMBL" id="TYK65795.1"/>
    </source>
</evidence>
<reference evidence="4 5" key="1">
    <citation type="submission" date="2019-08" db="EMBL/GenBank/DDBJ databases">
        <title>Microbe sample from Colwellia echini.</title>
        <authorList>
            <person name="Christiansen L."/>
            <person name="Pathiraja D."/>
            <person name="Schultz-Johansen M."/>
            <person name="Choi I.-G."/>
            <person name="Stougaard P."/>
        </authorList>
    </citation>
    <scope>NUCLEOTIDE SEQUENCE [LARGE SCALE GENOMIC DNA]</scope>
    <source>
        <strain evidence="4 5">A3</strain>
    </source>
</reference>
<dbReference type="Proteomes" id="UP000815846">
    <property type="component" value="Unassembled WGS sequence"/>
</dbReference>
<dbReference type="Gene3D" id="3.40.50.360">
    <property type="match status" value="1"/>
</dbReference>
<dbReference type="Pfam" id="PF00258">
    <property type="entry name" value="Flavodoxin_1"/>
    <property type="match status" value="1"/>
</dbReference>
<keyword evidence="5" id="KW-1185">Reference proteome</keyword>
<gene>
    <name evidence="4" type="ORF">CWS31_009105</name>
</gene>
<dbReference type="InterPro" id="IPR029039">
    <property type="entry name" value="Flavoprotein-like_sf"/>
</dbReference>
<organism evidence="4 5">
    <name type="scientific">Colwellia echini</name>
    <dbReference type="NCBI Taxonomy" id="1982103"/>
    <lineage>
        <taxon>Bacteria</taxon>
        <taxon>Pseudomonadati</taxon>
        <taxon>Pseudomonadota</taxon>
        <taxon>Gammaproteobacteria</taxon>
        <taxon>Alteromonadales</taxon>
        <taxon>Colwelliaceae</taxon>
        <taxon>Colwellia</taxon>
    </lineage>
</organism>
<name>A0ABY3MX68_9GAMM</name>
<accession>A0ABY3MX68</accession>
<evidence type="ECO:0000259" key="3">
    <source>
        <dbReference type="PROSITE" id="PS50902"/>
    </source>
</evidence>
<dbReference type="PANTHER" id="PTHR19384:SF84">
    <property type="entry name" value="METHIONINE SYNTHASE REDUCTASE"/>
    <property type="match status" value="1"/>
</dbReference>
<keyword evidence="2" id="KW-0288">FMN</keyword>
<keyword evidence="1" id="KW-0285">Flavoprotein</keyword>